<dbReference type="PANTHER" id="PTHR30096:SF0">
    <property type="entry name" value="4,5-DOPA DIOXYGENASE EXTRADIOL-LIKE PROTEIN"/>
    <property type="match status" value="1"/>
</dbReference>
<dbReference type="Gene3D" id="3.40.830.10">
    <property type="entry name" value="LigB-like"/>
    <property type="match status" value="1"/>
</dbReference>
<dbReference type="EMBL" id="JBBYHV010000001">
    <property type="protein sequence ID" value="MEL1250925.1"/>
    <property type="molecule type" value="Genomic_DNA"/>
</dbReference>
<dbReference type="PIRSF" id="PIRSF006157">
    <property type="entry name" value="Doxgns_DODA"/>
    <property type="match status" value="1"/>
</dbReference>
<dbReference type="EC" id="1.13.-.-" evidence="7"/>
<keyword evidence="3" id="KW-0479">Metal-binding</keyword>
<gene>
    <name evidence="7" type="ORF">AAEO60_09600</name>
</gene>
<comment type="cofactor">
    <cofactor evidence="1">
        <name>Zn(2+)</name>
        <dbReference type="ChEBI" id="CHEBI:29105"/>
    </cofactor>
</comment>
<evidence type="ECO:0000256" key="5">
    <source>
        <dbReference type="ARBA" id="ARBA00023002"/>
    </source>
</evidence>
<proteinExistence type="inferred from homology"/>
<evidence type="ECO:0000256" key="4">
    <source>
        <dbReference type="ARBA" id="ARBA00022833"/>
    </source>
</evidence>
<reference evidence="7 8" key="1">
    <citation type="submission" date="2024-04" db="EMBL/GenBank/DDBJ databases">
        <title>Aurantiacibacter sp. DGU6 16S ribosomal RNA gene Genome sequencing and assembly.</title>
        <authorList>
            <person name="Park S."/>
        </authorList>
    </citation>
    <scope>NUCLEOTIDE SEQUENCE [LARGE SCALE GENOMIC DNA]</scope>
    <source>
        <strain evidence="7 8">DGU6</strain>
    </source>
</reference>
<dbReference type="SUPFAM" id="SSF53213">
    <property type="entry name" value="LigB-like"/>
    <property type="match status" value="1"/>
</dbReference>
<dbReference type="CDD" id="cd07363">
    <property type="entry name" value="45_DOPA_Dioxygenase"/>
    <property type="match status" value="1"/>
</dbReference>
<dbReference type="InterPro" id="IPR014436">
    <property type="entry name" value="Extradiol_dOase_DODA"/>
</dbReference>
<evidence type="ECO:0000256" key="3">
    <source>
        <dbReference type="ARBA" id="ARBA00022723"/>
    </source>
</evidence>
<evidence type="ECO:0000256" key="2">
    <source>
        <dbReference type="ARBA" id="ARBA00007581"/>
    </source>
</evidence>
<accession>A0ABU9IET1</accession>
<dbReference type="Pfam" id="PF02900">
    <property type="entry name" value="LigB"/>
    <property type="match status" value="1"/>
</dbReference>
<evidence type="ECO:0000259" key="6">
    <source>
        <dbReference type="Pfam" id="PF02900"/>
    </source>
</evidence>
<comment type="caution">
    <text evidence="7">The sequence shown here is derived from an EMBL/GenBank/DDBJ whole genome shotgun (WGS) entry which is preliminary data.</text>
</comment>
<evidence type="ECO:0000313" key="8">
    <source>
        <dbReference type="Proteomes" id="UP001497045"/>
    </source>
</evidence>
<evidence type="ECO:0000313" key="7">
    <source>
        <dbReference type="EMBL" id="MEL1250925.1"/>
    </source>
</evidence>
<comment type="similarity">
    <text evidence="2">Belongs to the DODA-type extradiol aromatic ring-opening dioxygenase family.</text>
</comment>
<dbReference type="GO" id="GO:0051213">
    <property type="term" value="F:dioxygenase activity"/>
    <property type="evidence" value="ECO:0007669"/>
    <property type="project" value="UniProtKB-KW"/>
</dbReference>
<name>A0ABU9IET1_9SPHN</name>
<organism evidence="7 8">
    <name type="scientific">Aurantiacibacter gilvus</name>
    <dbReference type="NCBI Taxonomy" id="3139141"/>
    <lineage>
        <taxon>Bacteria</taxon>
        <taxon>Pseudomonadati</taxon>
        <taxon>Pseudomonadota</taxon>
        <taxon>Alphaproteobacteria</taxon>
        <taxon>Sphingomonadales</taxon>
        <taxon>Erythrobacteraceae</taxon>
        <taxon>Aurantiacibacter</taxon>
    </lineage>
</organism>
<dbReference type="InterPro" id="IPR004183">
    <property type="entry name" value="Xdiol_dOase_suB"/>
</dbReference>
<keyword evidence="7" id="KW-0223">Dioxygenase</keyword>
<dbReference type="PANTHER" id="PTHR30096">
    <property type="entry name" value="4,5-DOPA DIOXYGENASE EXTRADIOL-LIKE PROTEIN"/>
    <property type="match status" value="1"/>
</dbReference>
<keyword evidence="5 7" id="KW-0560">Oxidoreductase</keyword>
<feature type="domain" description="Extradiol ring-cleavage dioxygenase class III enzyme subunit B" evidence="6">
    <location>
        <begin position="41"/>
        <end position="253"/>
    </location>
</feature>
<protein>
    <submittedName>
        <fullName evidence="7">Class III extradiol ring-cleavage dioxygenase</fullName>
        <ecNumber evidence="7">1.13.-.-</ecNumber>
    </submittedName>
</protein>
<dbReference type="Proteomes" id="UP001497045">
    <property type="component" value="Unassembled WGS sequence"/>
</dbReference>
<sequence>MTETTSALRLPTYYLSHGGGPWPWMPSAAPAYAVLDASLKALRRELDERPRAVLVVTAHWETENFTFSAAERPGMIYDYYGFPAETYEITYPAPGLPSLAERAAGLLRDGGMAANVDEERGFDHGTFSLMQAIYPEAEMPIVQMSIRKDYDPALHVAAGKLLAPLRGEGVLVVGSGLSFHNLRAMGPQGRDASRAFDGWLQRALLSEVGEARADTLLEWEKAPAARQVHPREDHLMPLHVAVGAASQDKAHLSYHQDDFFGAITASSFRFSDAPLSVS</sequence>
<keyword evidence="4" id="KW-0862">Zinc</keyword>
<dbReference type="RefSeq" id="WP_341673435.1">
    <property type="nucleotide sequence ID" value="NZ_JBBYHV010000001.1"/>
</dbReference>
<keyword evidence="8" id="KW-1185">Reference proteome</keyword>
<evidence type="ECO:0000256" key="1">
    <source>
        <dbReference type="ARBA" id="ARBA00001947"/>
    </source>
</evidence>